<organism evidence="1 2">
    <name type="scientific">Sphaerodactylus townsendi</name>
    <dbReference type="NCBI Taxonomy" id="933632"/>
    <lineage>
        <taxon>Eukaryota</taxon>
        <taxon>Metazoa</taxon>
        <taxon>Chordata</taxon>
        <taxon>Craniata</taxon>
        <taxon>Vertebrata</taxon>
        <taxon>Euteleostomi</taxon>
        <taxon>Lepidosauria</taxon>
        <taxon>Squamata</taxon>
        <taxon>Bifurcata</taxon>
        <taxon>Gekkota</taxon>
        <taxon>Sphaerodactylidae</taxon>
        <taxon>Sphaerodactylus</taxon>
    </lineage>
</organism>
<reference evidence="1" key="1">
    <citation type="submission" date="2021-08" db="EMBL/GenBank/DDBJ databases">
        <title>The first chromosome-level gecko genome reveals the dynamic sex chromosomes of Neotropical dwarf geckos (Sphaerodactylidae: Sphaerodactylus).</title>
        <authorList>
            <person name="Pinto B.J."/>
            <person name="Keating S.E."/>
            <person name="Gamble T."/>
        </authorList>
    </citation>
    <scope>NUCLEOTIDE SEQUENCE</scope>
    <source>
        <strain evidence="1">TG3544</strain>
    </source>
</reference>
<dbReference type="Proteomes" id="UP000827872">
    <property type="component" value="Linkage Group LG06"/>
</dbReference>
<proteinExistence type="predicted"/>
<dbReference type="EMBL" id="CM037619">
    <property type="protein sequence ID" value="KAH8007614.1"/>
    <property type="molecule type" value="Genomic_DNA"/>
</dbReference>
<comment type="caution">
    <text evidence="1">The sequence shown here is derived from an EMBL/GenBank/DDBJ whole genome shotgun (WGS) entry which is preliminary data.</text>
</comment>
<keyword evidence="2" id="KW-1185">Reference proteome</keyword>
<gene>
    <name evidence="1" type="ORF">K3G42_024589</name>
</gene>
<evidence type="ECO:0000313" key="1">
    <source>
        <dbReference type="EMBL" id="KAH8007614.1"/>
    </source>
</evidence>
<evidence type="ECO:0000313" key="2">
    <source>
        <dbReference type="Proteomes" id="UP000827872"/>
    </source>
</evidence>
<accession>A0ACB8FQH5</accession>
<protein>
    <submittedName>
        <fullName evidence="1">Uncharacterized protein</fullName>
    </submittedName>
</protein>
<name>A0ACB8FQH5_9SAUR</name>
<sequence length="81" mass="8886">MAAGWLLVLSLTLFHSLVVNLSAEGPFPSASTVSLLIATWMLSSARHELNHSRLHQYRLAFEKQQTVISMKLAQSGTGFTS</sequence>